<feature type="compositionally biased region" description="Polar residues" evidence="2">
    <location>
        <begin position="463"/>
        <end position="472"/>
    </location>
</feature>
<evidence type="ECO:0000256" key="1">
    <source>
        <dbReference type="SAM" id="Coils"/>
    </source>
</evidence>
<evidence type="ECO:0000313" key="5">
    <source>
        <dbReference type="Proteomes" id="UP001141806"/>
    </source>
</evidence>
<evidence type="ECO:0000256" key="2">
    <source>
        <dbReference type="SAM" id="MobiDB-lite"/>
    </source>
</evidence>
<feature type="domain" description="J" evidence="3">
    <location>
        <begin position="734"/>
        <end position="799"/>
    </location>
</feature>
<comment type="caution">
    <text evidence="4">The sequence shown here is derived from an EMBL/GenBank/DDBJ whole genome shotgun (WGS) entry which is preliminary data.</text>
</comment>
<keyword evidence="5" id="KW-1185">Reference proteome</keyword>
<proteinExistence type="predicted"/>
<dbReference type="PANTHER" id="PTHR36335:SF1">
    <property type="entry name" value="CHAPERONE DNAJ-DOMAIN SUPERFAMILY PROTEIN"/>
    <property type="match status" value="1"/>
</dbReference>
<organism evidence="4 5">
    <name type="scientific">Protea cynaroides</name>
    <dbReference type="NCBI Taxonomy" id="273540"/>
    <lineage>
        <taxon>Eukaryota</taxon>
        <taxon>Viridiplantae</taxon>
        <taxon>Streptophyta</taxon>
        <taxon>Embryophyta</taxon>
        <taxon>Tracheophyta</taxon>
        <taxon>Spermatophyta</taxon>
        <taxon>Magnoliopsida</taxon>
        <taxon>Proteales</taxon>
        <taxon>Proteaceae</taxon>
        <taxon>Protea</taxon>
    </lineage>
</organism>
<feature type="region of interest" description="Disordered" evidence="2">
    <location>
        <begin position="489"/>
        <end position="540"/>
    </location>
</feature>
<dbReference type="SUPFAM" id="SSF46565">
    <property type="entry name" value="Chaperone J-domain"/>
    <property type="match status" value="1"/>
</dbReference>
<feature type="compositionally biased region" description="Basic and acidic residues" evidence="2">
    <location>
        <begin position="245"/>
        <end position="254"/>
    </location>
</feature>
<feature type="compositionally biased region" description="Basic and acidic residues" evidence="2">
    <location>
        <begin position="383"/>
        <end position="395"/>
    </location>
</feature>
<feature type="coiled-coil region" evidence="1">
    <location>
        <begin position="659"/>
        <end position="728"/>
    </location>
</feature>
<feature type="compositionally biased region" description="Polar residues" evidence="2">
    <location>
        <begin position="437"/>
        <end position="446"/>
    </location>
</feature>
<dbReference type="InterPro" id="IPR036869">
    <property type="entry name" value="J_dom_sf"/>
</dbReference>
<dbReference type="AlphaFoldDB" id="A0A9Q0H5N6"/>
<dbReference type="InterPro" id="IPR001623">
    <property type="entry name" value="DnaJ_domain"/>
</dbReference>
<sequence length="799" mass="90962">MQLGKVGFFEVSSSTVGGGDFLKTLAFHQGAWNYEIEYFASTILNFDENIAFYNNYSLVESVALMRPKVSFPSYLSNTLIDGLLEEGVGSIQDKAIKLLQELVSFFSLLNHFSLPQLPKVRRREASQLLQVIYHVKITGVEQRMSKGQSQPGTHTTGRTLERCKEKVKTNAVVYIDIDTEDLSDVVVIDAPSSSQQRGHGSNVSRNEKSYPSGNIISIDDDDESPGTDRKSSGDLDSDATSSRASRFEPRRSQNSEELDGEDCQLIQERKFSVKLSKCKRTYSGKTIPRNRYAFSSDSEDESSESDSSDCELMDGSFGKIRDQWEKAFSKKKTSDNARSSQSVVDEQGCGSGSISDNQKNVEVENESEQQNETPVRSGSSDLNDAKENVSSYSERKYDLRGRGPFSFSQEEVDEQFNYESAFFHDKVENVSAEPSWLKNQSGYDPQSNHRKCSFQGKEDSSCDTHPSVQTQADQDREFYLGKNERIHQETSCCDAQLPNDTKNEIPSFEDEEEPDSGEQSFCDSQPCLGKPTSHGSEDSKVHTPVEALFNSRLWDDPGINHDRFICPNKAKSVSDKATLRNTQQDGTLDEDRRCFRNGAEPNTESLAETKLQDEKNPVLHALDGYCMSDVRNEIISEREKIKETDEYKRAVEEEWASRQRELQIQAEEARRLKKRKKAEMLRLLDMERRQKRRVEEMRESQKKDEETINLKEQLRMEIRKELDRLESMYSDMASLLRALGIHVGGGHSPMPHEVHAAYRRALLKFHPDRASRTDNRQQVEAEEKFKLISRLKEKFLPTL</sequence>
<evidence type="ECO:0000313" key="4">
    <source>
        <dbReference type="EMBL" id="KAJ4960366.1"/>
    </source>
</evidence>
<dbReference type="PANTHER" id="PTHR36335">
    <property type="entry name" value="CHAPERONE DNAJ-DOMAIN SUPERFAMILY PROTEIN"/>
    <property type="match status" value="1"/>
</dbReference>
<feature type="region of interest" description="Disordered" evidence="2">
    <location>
        <begin position="328"/>
        <end position="395"/>
    </location>
</feature>
<feature type="compositionally biased region" description="Acidic residues" evidence="2">
    <location>
        <begin position="297"/>
        <end position="312"/>
    </location>
</feature>
<evidence type="ECO:0000259" key="3">
    <source>
        <dbReference type="PROSITE" id="PS50076"/>
    </source>
</evidence>
<feature type="region of interest" description="Disordered" evidence="2">
    <location>
        <begin position="437"/>
        <end position="475"/>
    </location>
</feature>
<dbReference type="Gene3D" id="1.10.287.110">
    <property type="entry name" value="DnaJ domain"/>
    <property type="match status" value="1"/>
</dbReference>
<feature type="compositionally biased region" description="Acidic residues" evidence="2">
    <location>
        <begin position="507"/>
        <end position="516"/>
    </location>
</feature>
<protein>
    <recommendedName>
        <fullName evidence="3">J domain-containing protein</fullName>
    </recommendedName>
</protein>
<feature type="compositionally biased region" description="Polar residues" evidence="2">
    <location>
        <begin position="373"/>
        <end position="382"/>
    </location>
</feature>
<feature type="region of interest" description="Disordered" evidence="2">
    <location>
        <begin position="190"/>
        <end position="261"/>
    </location>
</feature>
<dbReference type="OrthoDB" id="498970at2759"/>
<name>A0A9Q0H5N6_9MAGN</name>
<reference evidence="4" key="1">
    <citation type="journal article" date="2023" name="Plant J.">
        <title>The genome of the king protea, Protea cynaroides.</title>
        <authorList>
            <person name="Chang J."/>
            <person name="Duong T.A."/>
            <person name="Schoeman C."/>
            <person name="Ma X."/>
            <person name="Roodt D."/>
            <person name="Barker N."/>
            <person name="Li Z."/>
            <person name="Van de Peer Y."/>
            <person name="Mizrachi E."/>
        </authorList>
    </citation>
    <scope>NUCLEOTIDE SEQUENCE</scope>
    <source>
        <tissue evidence="4">Young leaves</tissue>
    </source>
</reference>
<gene>
    <name evidence="4" type="ORF">NE237_020276</name>
</gene>
<dbReference type="CDD" id="cd06257">
    <property type="entry name" value="DnaJ"/>
    <property type="match status" value="1"/>
</dbReference>
<keyword evidence="1" id="KW-0175">Coiled coil</keyword>
<dbReference type="PROSITE" id="PS50076">
    <property type="entry name" value="DNAJ_2"/>
    <property type="match status" value="1"/>
</dbReference>
<feature type="compositionally biased region" description="Polar residues" evidence="2">
    <location>
        <begin position="191"/>
        <end position="215"/>
    </location>
</feature>
<dbReference type="EMBL" id="JAMYWD010000009">
    <property type="protein sequence ID" value="KAJ4960366.1"/>
    <property type="molecule type" value="Genomic_DNA"/>
</dbReference>
<accession>A0A9Q0H5N6</accession>
<dbReference type="Proteomes" id="UP001141806">
    <property type="component" value="Unassembled WGS sequence"/>
</dbReference>
<feature type="region of interest" description="Disordered" evidence="2">
    <location>
        <begin position="293"/>
        <end position="316"/>
    </location>
</feature>